<keyword evidence="8 14" id="KW-0249">Electron transport</keyword>
<dbReference type="Gene3D" id="1.10.287.90">
    <property type="match status" value="1"/>
</dbReference>
<comment type="caution">
    <text evidence="18">The sequence shown here is derived from an EMBL/GenBank/DDBJ whole genome shotgun (WGS) entry which is preliminary data.</text>
</comment>
<evidence type="ECO:0000256" key="12">
    <source>
        <dbReference type="ARBA" id="ARBA00023139"/>
    </source>
</evidence>
<evidence type="ECO:0000256" key="8">
    <source>
        <dbReference type="ARBA" id="ARBA00022982"/>
    </source>
</evidence>
<evidence type="ECO:0000256" key="2">
    <source>
        <dbReference type="ARBA" id="ARBA00007866"/>
    </source>
</evidence>
<dbReference type="GO" id="GO:0004129">
    <property type="term" value="F:cytochrome-c oxidase activity"/>
    <property type="evidence" value="ECO:0007669"/>
    <property type="project" value="UniProtKB-UniRule"/>
</dbReference>
<feature type="transmembrane region" description="Helical" evidence="15">
    <location>
        <begin position="14"/>
        <end position="38"/>
    </location>
</feature>
<reference evidence="18 19" key="1">
    <citation type="submission" date="2016-02" db="EMBL/GenBank/DDBJ databases">
        <authorList>
            <person name="Wen L."/>
            <person name="He K."/>
            <person name="Yang H."/>
        </authorList>
    </citation>
    <scope>NUCLEOTIDE SEQUENCE [LARGE SCALE GENOMIC DNA]</scope>
    <source>
        <strain evidence="18">ShG14-8</strain>
    </source>
</reference>
<dbReference type="SUPFAM" id="SSF49503">
    <property type="entry name" value="Cupredoxins"/>
    <property type="match status" value="1"/>
</dbReference>
<evidence type="ECO:0000259" key="17">
    <source>
        <dbReference type="PROSITE" id="PS50999"/>
    </source>
</evidence>
<dbReference type="InterPro" id="IPR034227">
    <property type="entry name" value="CuRO_UO_II"/>
</dbReference>
<evidence type="ECO:0000256" key="7">
    <source>
        <dbReference type="ARBA" id="ARBA00022729"/>
    </source>
</evidence>
<dbReference type="Pfam" id="PF06481">
    <property type="entry name" value="COX_ARM"/>
    <property type="match status" value="1"/>
</dbReference>
<dbReference type="InterPro" id="IPR008972">
    <property type="entry name" value="Cupredoxin"/>
</dbReference>
<evidence type="ECO:0000256" key="9">
    <source>
        <dbReference type="ARBA" id="ARBA00022989"/>
    </source>
</evidence>
<keyword evidence="4 14" id="KW-1003">Cell membrane</keyword>
<dbReference type="PIRSF" id="PIRSF000292">
    <property type="entry name" value="Ubi_od_II"/>
    <property type="match status" value="1"/>
</dbReference>
<gene>
    <name evidence="18" type="ORF">AWT59_1858</name>
</gene>
<organism evidence="18 19">
    <name type="scientific">Candidatus Gallionella acididurans</name>
    <dbReference type="NCBI Taxonomy" id="1796491"/>
    <lineage>
        <taxon>Bacteria</taxon>
        <taxon>Pseudomonadati</taxon>
        <taxon>Pseudomonadota</taxon>
        <taxon>Betaproteobacteria</taxon>
        <taxon>Nitrosomonadales</taxon>
        <taxon>Gallionellaceae</taxon>
        <taxon>Gallionella</taxon>
    </lineage>
</organism>
<protein>
    <recommendedName>
        <fullName evidence="14">Ubiquinol oxidase subunit 2</fullName>
    </recommendedName>
</protein>
<evidence type="ECO:0000313" key="19">
    <source>
        <dbReference type="Proteomes" id="UP000070578"/>
    </source>
</evidence>
<dbReference type="InterPro" id="IPR010514">
    <property type="entry name" value="COX_ARM"/>
</dbReference>
<evidence type="ECO:0000256" key="14">
    <source>
        <dbReference type="PIRNR" id="PIRNR000292"/>
    </source>
</evidence>
<keyword evidence="7" id="KW-0732">Signal</keyword>
<proteinExistence type="inferred from homology"/>
<feature type="domain" description="Cytochrome oxidase subunit II transmembrane region profile" evidence="17">
    <location>
        <begin position="1"/>
        <end position="89"/>
    </location>
</feature>
<dbReference type="GO" id="GO:0042773">
    <property type="term" value="P:ATP synthesis coupled electron transport"/>
    <property type="evidence" value="ECO:0007669"/>
    <property type="project" value="TreeGrafter"/>
</dbReference>
<dbReference type="PANTHER" id="PTHR22888:SF18">
    <property type="entry name" value="CYTOCHROME BO(3) UBIQUINOL OXIDASE SUBUNIT 2"/>
    <property type="match status" value="1"/>
</dbReference>
<evidence type="ECO:0000256" key="4">
    <source>
        <dbReference type="ARBA" id="ARBA00022475"/>
    </source>
</evidence>
<evidence type="ECO:0000256" key="15">
    <source>
        <dbReference type="SAM" id="Phobius"/>
    </source>
</evidence>
<evidence type="ECO:0000256" key="6">
    <source>
        <dbReference type="ARBA" id="ARBA00022692"/>
    </source>
</evidence>
<comment type="subcellular location">
    <subcellularLocation>
        <location evidence="1">Cell membrane</location>
        <topology evidence="1">Multi-pass membrane protein</topology>
    </subcellularLocation>
</comment>
<dbReference type="GO" id="GO:0009486">
    <property type="term" value="F:cytochrome bo3 ubiquinol oxidase activity"/>
    <property type="evidence" value="ECO:0007669"/>
    <property type="project" value="InterPro"/>
</dbReference>
<evidence type="ECO:0000256" key="3">
    <source>
        <dbReference type="ARBA" id="ARBA00022448"/>
    </source>
</evidence>
<keyword evidence="9 15" id="KW-1133">Transmembrane helix</keyword>
<evidence type="ECO:0000256" key="11">
    <source>
        <dbReference type="ARBA" id="ARBA00023136"/>
    </source>
</evidence>
<dbReference type="AlphaFoldDB" id="A0A139BSR7"/>
<dbReference type="Gene3D" id="2.60.40.420">
    <property type="entry name" value="Cupredoxins - blue copper proteins"/>
    <property type="match status" value="1"/>
</dbReference>
<name>A0A139BSR7_9PROT</name>
<keyword evidence="11 14" id="KW-0472">Membrane</keyword>
<dbReference type="PROSITE" id="PS50857">
    <property type="entry name" value="COX2_CUA"/>
    <property type="match status" value="1"/>
</dbReference>
<keyword evidence="3 14" id="KW-0813">Transport</keyword>
<evidence type="ECO:0000256" key="1">
    <source>
        <dbReference type="ARBA" id="ARBA00004651"/>
    </source>
</evidence>
<sequence length="279" mass="31144">MDPKGPIAADEKHLILTAFGLMLIVVIPVIIMTFMFAWKYRAGNKQASYAPKWDYSHKIEAVIWTVPGAIVLILSVLVWRSTHELTPEKPLVSAVMPMVVEVVAMDWKWLFIYPEQGVATVNRLVIPTGTPIDFHITSDTVLNSFFIPSLGGQIYAMAGMQTELNLLADTAGTYRGLNTQFSGDGFSAMHFQVEATTPQEFQRWLKETKTGGPGLDSYRFKKLEMPGEIDEPVYFSSFQPGLFQSILHKFAPAYAQPRMPASLIPASVETDTRLIQAQK</sequence>
<keyword evidence="10 14" id="KW-0560">Oxidoreductase</keyword>
<dbReference type="PROSITE" id="PS50999">
    <property type="entry name" value="COX2_TM"/>
    <property type="match status" value="1"/>
</dbReference>
<keyword evidence="6 15" id="KW-0812">Transmembrane</keyword>
<accession>A0A139BSR7</accession>
<comment type="similarity">
    <text evidence="2 14">Belongs to the cytochrome c oxidase subunit 2 family.</text>
</comment>
<evidence type="ECO:0000259" key="16">
    <source>
        <dbReference type="PROSITE" id="PS50857"/>
    </source>
</evidence>
<dbReference type="GO" id="GO:0016682">
    <property type="term" value="F:oxidoreductase activity, acting on diphenols and related substances as donors, oxygen as acceptor"/>
    <property type="evidence" value="ECO:0007669"/>
    <property type="project" value="InterPro"/>
</dbReference>
<dbReference type="InterPro" id="IPR036257">
    <property type="entry name" value="Cyt_c_oxidase_su2_TM_sf"/>
</dbReference>
<dbReference type="PANTHER" id="PTHR22888">
    <property type="entry name" value="CYTOCHROME C OXIDASE, SUBUNIT II"/>
    <property type="match status" value="1"/>
</dbReference>
<dbReference type="InterPro" id="IPR002429">
    <property type="entry name" value="CcO_II-like_C"/>
</dbReference>
<evidence type="ECO:0000256" key="5">
    <source>
        <dbReference type="ARBA" id="ARBA00022660"/>
    </source>
</evidence>
<keyword evidence="13" id="KW-0449">Lipoprotein</keyword>
<keyword evidence="5 14" id="KW-0679">Respiratory chain</keyword>
<dbReference type="NCBIfam" id="TIGR01433">
    <property type="entry name" value="CyoA"/>
    <property type="match status" value="1"/>
</dbReference>
<evidence type="ECO:0000256" key="10">
    <source>
        <dbReference type="ARBA" id="ARBA00023002"/>
    </source>
</evidence>
<reference evidence="18 19" key="2">
    <citation type="submission" date="2016-03" db="EMBL/GenBank/DDBJ databases">
        <title>New uncultured bacterium of the family Gallionellaceae from acid mine drainage: description and reconstruction of genome based on metagenomic analysis of microbial community.</title>
        <authorList>
            <person name="Kadnikov V."/>
            <person name="Ivasenko D."/>
            <person name="Beletsky A."/>
            <person name="Mardanov A."/>
            <person name="Danilova E."/>
            <person name="Pimenov N."/>
            <person name="Karnachuk O."/>
            <person name="Ravin N."/>
        </authorList>
    </citation>
    <scope>NUCLEOTIDE SEQUENCE [LARGE SCALE GENOMIC DNA]</scope>
    <source>
        <strain evidence="18">ShG14-8</strain>
    </source>
</reference>
<feature type="transmembrane region" description="Helical" evidence="15">
    <location>
        <begin position="59"/>
        <end position="79"/>
    </location>
</feature>
<evidence type="ECO:0000256" key="13">
    <source>
        <dbReference type="ARBA" id="ARBA00023288"/>
    </source>
</evidence>
<evidence type="ECO:0000313" key="18">
    <source>
        <dbReference type="EMBL" id="KXS32037.1"/>
    </source>
</evidence>
<keyword evidence="12" id="KW-0564">Palmitate</keyword>
<dbReference type="GO" id="GO:0005886">
    <property type="term" value="C:plasma membrane"/>
    <property type="evidence" value="ECO:0007669"/>
    <property type="project" value="UniProtKB-SubCell"/>
</dbReference>
<dbReference type="Proteomes" id="UP000070578">
    <property type="component" value="Unassembled WGS sequence"/>
</dbReference>
<dbReference type="SUPFAM" id="SSF81464">
    <property type="entry name" value="Cytochrome c oxidase subunit II-like, transmembrane region"/>
    <property type="match status" value="1"/>
</dbReference>
<dbReference type="GO" id="GO:0005507">
    <property type="term" value="F:copper ion binding"/>
    <property type="evidence" value="ECO:0007669"/>
    <property type="project" value="InterPro"/>
</dbReference>
<dbReference type="InterPro" id="IPR045187">
    <property type="entry name" value="CcO_II"/>
</dbReference>
<dbReference type="InterPro" id="IPR006333">
    <property type="entry name" value="Cyt_o_ubiquinol_oxidase_su2"/>
</dbReference>
<dbReference type="Pfam" id="PF00116">
    <property type="entry name" value="COX2"/>
    <property type="match status" value="1"/>
</dbReference>
<dbReference type="EMBL" id="LSLI01000045">
    <property type="protein sequence ID" value="KXS32037.1"/>
    <property type="molecule type" value="Genomic_DNA"/>
</dbReference>
<feature type="domain" description="Cytochrome oxidase subunit II copper A binding" evidence="16">
    <location>
        <begin position="95"/>
        <end position="207"/>
    </location>
</feature>
<dbReference type="CDD" id="cd04212">
    <property type="entry name" value="CuRO_UO_II"/>
    <property type="match status" value="1"/>
</dbReference>
<dbReference type="InterPro" id="IPR011759">
    <property type="entry name" value="Cyt_c_oxidase_su2_TM_dom"/>
</dbReference>
<dbReference type="PATRIC" id="fig|1796491.3.peg.2029"/>